<protein>
    <submittedName>
        <fullName evidence="1">Uncharacterized protein</fullName>
    </submittedName>
</protein>
<dbReference type="EMBL" id="CP058650">
    <property type="protein sequence ID" value="QUI25898.1"/>
    <property type="molecule type" value="Genomic_DNA"/>
</dbReference>
<accession>A0A8J8MR14</accession>
<reference evidence="1" key="1">
    <citation type="submission" date="2020-07" db="EMBL/GenBank/DDBJ databases">
        <title>Vallitalea pronyensis genome.</title>
        <authorList>
            <person name="Postec A."/>
        </authorList>
    </citation>
    <scope>NUCLEOTIDE SEQUENCE</scope>
    <source>
        <strain evidence="1">FatNI3</strain>
        <plasmid evidence="1">pVpro</plasmid>
    </source>
</reference>
<evidence type="ECO:0000313" key="2">
    <source>
        <dbReference type="Proteomes" id="UP000683246"/>
    </source>
</evidence>
<dbReference type="KEGG" id="vpy:HZI73_26155"/>
<name>A0A8J8MR14_9FIRM</name>
<dbReference type="AlphaFoldDB" id="A0A8J8MR14"/>
<dbReference type="Proteomes" id="UP000683246">
    <property type="component" value="Plasmid pVpro"/>
</dbReference>
<gene>
    <name evidence="1" type="ORF">HZI73_26155</name>
</gene>
<keyword evidence="2" id="KW-1185">Reference proteome</keyword>
<organism evidence="1 2">
    <name type="scientific">Vallitalea pronyensis</name>
    <dbReference type="NCBI Taxonomy" id="1348613"/>
    <lineage>
        <taxon>Bacteria</taxon>
        <taxon>Bacillati</taxon>
        <taxon>Bacillota</taxon>
        <taxon>Clostridia</taxon>
        <taxon>Lachnospirales</taxon>
        <taxon>Vallitaleaceae</taxon>
        <taxon>Vallitalea</taxon>
    </lineage>
</organism>
<proteinExistence type="predicted"/>
<sequence>MRPELTHKDGNILDFLNQFGVCRKEHLSCFVGYNIKNLYRLQQNNKIVIEDECIKIKAIQIENAEQENVLKVLDILQILYQDKKITKDIISVDLPYYAAAKLAEVEIFMYFTIVNKGRENIQCRLIDRENYGNFVLILESEDQIDKIKLNTLADKVFIYENEVKKR</sequence>
<geneLocation type="plasmid" evidence="1 2">
    <name>pVpro</name>
</geneLocation>
<keyword evidence="1" id="KW-0614">Plasmid</keyword>
<dbReference type="RefSeq" id="WP_212699007.1">
    <property type="nucleotide sequence ID" value="NZ_CP058650.1"/>
</dbReference>
<evidence type="ECO:0000313" key="1">
    <source>
        <dbReference type="EMBL" id="QUI25898.1"/>
    </source>
</evidence>